<feature type="domain" description="CBS" evidence="10">
    <location>
        <begin position="289"/>
        <end position="346"/>
    </location>
</feature>
<dbReference type="InterPro" id="IPR051676">
    <property type="entry name" value="UPF0053_domain"/>
</dbReference>
<evidence type="ECO:0008006" key="14">
    <source>
        <dbReference type="Google" id="ProtNLM"/>
    </source>
</evidence>
<dbReference type="EMBL" id="MGAQ01000006">
    <property type="protein sequence ID" value="OGK51072.1"/>
    <property type="molecule type" value="Genomic_DNA"/>
</dbReference>
<evidence type="ECO:0000259" key="11">
    <source>
        <dbReference type="PROSITE" id="PS51846"/>
    </source>
</evidence>
<dbReference type="PANTHER" id="PTHR43099:SF5">
    <property type="entry name" value="HLYC_CORC FAMILY TRANSPORTER"/>
    <property type="match status" value="1"/>
</dbReference>
<dbReference type="GO" id="GO:0005886">
    <property type="term" value="C:plasma membrane"/>
    <property type="evidence" value="ECO:0007669"/>
    <property type="project" value="UniProtKB-SubCell"/>
</dbReference>
<dbReference type="SUPFAM" id="SSF54631">
    <property type="entry name" value="CBS-domain pair"/>
    <property type="match status" value="1"/>
</dbReference>
<comment type="caution">
    <text evidence="12">The sequence shown here is derived from an EMBL/GenBank/DDBJ whole genome shotgun (WGS) entry which is preliminary data.</text>
</comment>
<dbReference type="PANTHER" id="PTHR43099">
    <property type="entry name" value="UPF0053 PROTEIN YRKA"/>
    <property type="match status" value="1"/>
</dbReference>
<keyword evidence="4" id="KW-0677">Repeat</keyword>
<dbReference type="CDD" id="cd04590">
    <property type="entry name" value="CBS_pair_CorC_HlyC_assoc"/>
    <property type="match status" value="1"/>
</dbReference>
<evidence type="ECO:0000256" key="2">
    <source>
        <dbReference type="ARBA" id="ARBA00022475"/>
    </source>
</evidence>
<evidence type="ECO:0000256" key="4">
    <source>
        <dbReference type="ARBA" id="ARBA00022737"/>
    </source>
</evidence>
<feature type="domain" description="CNNM transmembrane" evidence="11">
    <location>
        <begin position="1"/>
        <end position="204"/>
    </location>
</feature>
<sequence>METLLKLLLVIFLVLLNGFFVASEFALVAVRKTRINELVKKGRRRAKLVQFALNDLQSFISATQLGITIASLALGWVGEPAIADLLRPYFQFLPDNAATFSSHTVSVILAFSFITFLHIVLGEVAPKTMALEKSEKVALWIIAPLTLFTKIFQPLIFLLSGAGDLVLKLFGFKTTPGHNLTYSEEEIKMILRHSVEGGAIEKEEAEMISSIFKLGDVSVGQIMVNRGHIVAFDVEITISEMLKQIERYPHSRFPIYRKSIDNVLGFIHIKDIYKILLRGETDKKLAETKIRTIFTVPESKKVNEVLEDIQNKKVHIAIVKNKQRKTVGLIALEDILERLVGEIPDEFEQLRNQIKSQAKKPA</sequence>
<proteinExistence type="predicted"/>
<evidence type="ECO:0000256" key="3">
    <source>
        <dbReference type="ARBA" id="ARBA00022692"/>
    </source>
</evidence>
<reference evidence="12 13" key="1">
    <citation type="journal article" date="2016" name="Nat. Commun.">
        <title>Thousands of microbial genomes shed light on interconnected biogeochemical processes in an aquifer system.</title>
        <authorList>
            <person name="Anantharaman K."/>
            <person name="Brown C.T."/>
            <person name="Hug L.A."/>
            <person name="Sharon I."/>
            <person name="Castelle C.J."/>
            <person name="Probst A.J."/>
            <person name="Thomas B.C."/>
            <person name="Singh A."/>
            <person name="Wilkins M.J."/>
            <person name="Karaoz U."/>
            <person name="Brodie E.L."/>
            <person name="Williams K.H."/>
            <person name="Hubbard S.S."/>
            <person name="Banfield J.F."/>
        </authorList>
    </citation>
    <scope>NUCLEOTIDE SEQUENCE [LARGE SCALE GENOMIC DNA]</scope>
</reference>
<dbReference type="PROSITE" id="PS51371">
    <property type="entry name" value="CBS"/>
    <property type="match status" value="2"/>
</dbReference>
<keyword evidence="5 8" id="KW-1133">Transmembrane helix</keyword>
<accession>A0A1F7J628</accession>
<keyword evidence="7" id="KW-0129">CBS domain</keyword>
<evidence type="ECO:0000256" key="8">
    <source>
        <dbReference type="PROSITE-ProRule" id="PRU01193"/>
    </source>
</evidence>
<feature type="transmembrane region" description="Helical" evidence="9">
    <location>
        <begin position="137"/>
        <end position="159"/>
    </location>
</feature>
<evidence type="ECO:0000256" key="1">
    <source>
        <dbReference type="ARBA" id="ARBA00004651"/>
    </source>
</evidence>
<dbReference type="Gene3D" id="3.10.580.10">
    <property type="entry name" value="CBS-domain"/>
    <property type="match status" value="1"/>
</dbReference>
<keyword evidence="3 8" id="KW-0812">Transmembrane</keyword>
<evidence type="ECO:0000259" key="10">
    <source>
        <dbReference type="PROSITE" id="PS51371"/>
    </source>
</evidence>
<evidence type="ECO:0000313" key="12">
    <source>
        <dbReference type="EMBL" id="OGK51072.1"/>
    </source>
</evidence>
<dbReference type="AlphaFoldDB" id="A0A1F7J628"/>
<dbReference type="Pfam" id="PF00571">
    <property type="entry name" value="CBS"/>
    <property type="match status" value="2"/>
</dbReference>
<dbReference type="InterPro" id="IPR002550">
    <property type="entry name" value="CNNM"/>
</dbReference>
<keyword evidence="2" id="KW-1003">Cell membrane</keyword>
<feature type="transmembrane region" description="Helical" evidence="9">
    <location>
        <begin position="6"/>
        <end position="30"/>
    </location>
</feature>
<comment type="subcellular location">
    <subcellularLocation>
        <location evidence="1">Cell membrane</location>
        <topology evidence="1">Multi-pass membrane protein</topology>
    </subcellularLocation>
</comment>
<evidence type="ECO:0000256" key="6">
    <source>
        <dbReference type="ARBA" id="ARBA00023136"/>
    </source>
</evidence>
<organism evidence="12 13">
    <name type="scientific">Candidatus Roizmanbacteria bacterium RIFCSPLOWO2_01_FULL_40_42</name>
    <dbReference type="NCBI Taxonomy" id="1802066"/>
    <lineage>
        <taxon>Bacteria</taxon>
        <taxon>Candidatus Roizmaniibacteriota</taxon>
    </lineage>
</organism>
<dbReference type="InterPro" id="IPR000644">
    <property type="entry name" value="CBS_dom"/>
</dbReference>
<dbReference type="PROSITE" id="PS51846">
    <property type="entry name" value="CNNM"/>
    <property type="match status" value="1"/>
</dbReference>
<evidence type="ECO:0000256" key="5">
    <source>
        <dbReference type="ARBA" id="ARBA00022989"/>
    </source>
</evidence>
<evidence type="ECO:0000256" key="7">
    <source>
        <dbReference type="PROSITE-ProRule" id="PRU00703"/>
    </source>
</evidence>
<dbReference type="InterPro" id="IPR046342">
    <property type="entry name" value="CBS_dom_sf"/>
</dbReference>
<evidence type="ECO:0000256" key="9">
    <source>
        <dbReference type="SAM" id="Phobius"/>
    </source>
</evidence>
<dbReference type="InterPro" id="IPR044751">
    <property type="entry name" value="Ion_transp-like_CBS"/>
</dbReference>
<keyword evidence="6 8" id="KW-0472">Membrane</keyword>
<gene>
    <name evidence="12" type="ORF">A3B50_02815</name>
</gene>
<feature type="transmembrane region" description="Helical" evidence="9">
    <location>
        <begin position="97"/>
        <end position="125"/>
    </location>
</feature>
<evidence type="ECO:0000313" key="13">
    <source>
        <dbReference type="Proteomes" id="UP000178558"/>
    </source>
</evidence>
<protein>
    <recommendedName>
        <fullName evidence="14">Hemolysin</fullName>
    </recommendedName>
</protein>
<feature type="domain" description="CBS" evidence="10">
    <location>
        <begin position="223"/>
        <end position="283"/>
    </location>
</feature>
<name>A0A1F7J628_9BACT</name>
<dbReference type="Pfam" id="PF01595">
    <property type="entry name" value="CNNM"/>
    <property type="match status" value="1"/>
</dbReference>
<dbReference type="Proteomes" id="UP000178558">
    <property type="component" value="Unassembled WGS sequence"/>
</dbReference>